<dbReference type="GO" id="GO:0034353">
    <property type="term" value="F:mRNA 5'-diphosphatase activity"/>
    <property type="evidence" value="ECO:0007669"/>
    <property type="project" value="TreeGrafter"/>
</dbReference>
<keyword evidence="2" id="KW-0547">Nucleotide-binding</keyword>
<reference evidence="5" key="1">
    <citation type="journal article" date="2019" name="bioRxiv">
        <title>The Genome of the Zebra Mussel, Dreissena polymorpha: A Resource for Invasive Species Research.</title>
        <authorList>
            <person name="McCartney M.A."/>
            <person name="Auch B."/>
            <person name="Kono T."/>
            <person name="Mallez S."/>
            <person name="Zhang Y."/>
            <person name="Obille A."/>
            <person name="Becker A."/>
            <person name="Abrahante J.E."/>
            <person name="Garbe J."/>
            <person name="Badalamenti J.P."/>
            <person name="Herman A."/>
            <person name="Mangelson H."/>
            <person name="Liachko I."/>
            <person name="Sullivan S."/>
            <person name="Sone E.D."/>
            <person name="Koren S."/>
            <person name="Silverstein K.A.T."/>
            <person name="Beckman K.B."/>
            <person name="Gohl D.M."/>
        </authorList>
    </citation>
    <scope>NUCLEOTIDE SEQUENCE</scope>
    <source>
        <strain evidence="5">Duluth1</strain>
        <tissue evidence="5">Whole animal</tissue>
    </source>
</reference>
<keyword evidence="2" id="KW-0694">RNA-binding</keyword>
<dbReference type="PANTHER" id="PTHR12395:SF9">
    <property type="entry name" value="DECAPPING AND EXORIBONUCLEASE PROTEIN"/>
    <property type="match status" value="1"/>
</dbReference>
<evidence type="ECO:0000256" key="1">
    <source>
        <dbReference type="ARBA" id="ARBA00006562"/>
    </source>
</evidence>
<name>A0A9D3Y7P7_DREPO</name>
<evidence type="ECO:0000256" key="2">
    <source>
        <dbReference type="RuleBase" id="RU367113"/>
    </source>
</evidence>
<dbReference type="PANTHER" id="PTHR12395">
    <property type="entry name" value="DOM-3 RELATED"/>
    <property type="match status" value="1"/>
</dbReference>
<organism evidence="5 6">
    <name type="scientific">Dreissena polymorpha</name>
    <name type="common">Zebra mussel</name>
    <name type="synonym">Mytilus polymorpha</name>
    <dbReference type="NCBI Taxonomy" id="45954"/>
    <lineage>
        <taxon>Eukaryota</taxon>
        <taxon>Metazoa</taxon>
        <taxon>Spiralia</taxon>
        <taxon>Lophotrochozoa</taxon>
        <taxon>Mollusca</taxon>
        <taxon>Bivalvia</taxon>
        <taxon>Autobranchia</taxon>
        <taxon>Heteroconchia</taxon>
        <taxon>Euheterodonta</taxon>
        <taxon>Imparidentia</taxon>
        <taxon>Neoheterodontei</taxon>
        <taxon>Myida</taxon>
        <taxon>Dreissenoidea</taxon>
        <taxon>Dreissenidae</taxon>
        <taxon>Dreissena</taxon>
    </lineage>
</organism>
<proteinExistence type="inferred from homology"/>
<sequence length="374" mass="43991">MDRRKSDGSTFHIRRKPISESGQFPSPVKRGHISVDRKMNITYDESQMRYLKRPEDLNNVSLNLEDGYEDREEKSEDFFENIDLMIKWISESLATSELNNLVVSRRGILTDIMRTPFNKYSHCQWKIAVILQHGAYHICRFDRNNKWEEVQKPHNRVWHKSYYWGWKMEQLLTESKPDESDCTKTQGQHGKYLLVNQLNINAHSLVFNCEIDAYDKNTGSFVEIKTKKHISSAREDDSFKRFKLLQWWAQSQLGGVKERLCGFRDNEGLVTRMESFQTSSISNSELPWNQKVCFHFLDNLLTWIKKRVSVTGEFSANRIVHLFERSDEDTISHNTTTEPRYQFLPEWYLNIGEKDITNIDSASKELIGVKTDNS</sequence>
<keyword evidence="2" id="KW-0540">Nuclease</keyword>
<evidence type="ECO:0000259" key="4">
    <source>
        <dbReference type="Pfam" id="PF08652"/>
    </source>
</evidence>
<dbReference type="GO" id="GO:0000956">
    <property type="term" value="P:nuclear-transcribed mRNA catabolic process"/>
    <property type="evidence" value="ECO:0007669"/>
    <property type="project" value="TreeGrafter"/>
</dbReference>
<comment type="subcellular location">
    <subcellularLocation>
        <location evidence="2">Nucleus</location>
    </subcellularLocation>
</comment>
<dbReference type="InterPro" id="IPR013961">
    <property type="entry name" value="RAI1"/>
</dbReference>
<comment type="function">
    <text evidence="2">Decapping enzyme for NAD-capped RNAs: specifically hydrolyzes the nicotinamide adenine dinucleotide (NAD) cap from a subset of RNAs by removing the entire NAD moiety from the 5'-end of an NAD-capped RNA.</text>
</comment>
<dbReference type="AlphaFoldDB" id="A0A9D3Y7P7"/>
<accession>A0A9D3Y7P7</accession>
<protein>
    <recommendedName>
        <fullName evidence="2">Decapping nuclease</fullName>
        <ecNumber evidence="2">3.6.1.-</ecNumber>
    </recommendedName>
</protein>
<keyword evidence="2" id="KW-0539">Nucleus</keyword>
<keyword evidence="2" id="KW-0378">Hydrolase</keyword>
<comment type="caution">
    <text evidence="5">The sequence shown here is derived from an EMBL/GenBank/DDBJ whole genome shotgun (WGS) entry which is preliminary data.</text>
</comment>
<dbReference type="Proteomes" id="UP000828390">
    <property type="component" value="Unassembled WGS sequence"/>
</dbReference>
<feature type="domain" description="RAI1-like" evidence="4">
    <location>
        <begin position="27"/>
        <end position="348"/>
    </location>
</feature>
<dbReference type="GO" id="GO:0005634">
    <property type="term" value="C:nucleus"/>
    <property type="evidence" value="ECO:0007669"/>
    <property type="project" value="UniProtKB-SubCell"/>
</dbReference>
<dbReference type="GO" id="GO:0004518">
    <property type="term" value="F:nuclease activity"/>
    <property type="evidence" value="ECO:0007669"/>
    <property type="project" value="UniProtKB-KW"/>
</dbReference>
<dbReference type="GO" id="GO:0005829">
    <property type="term" value="C:cytosol"/>
    <property type="evidence" value="ECO:0007669"/>
    <property type="project" value="TreeGrafter"/>
</dbReference>
<dbReference type="GO" id="GO:0000166">
    <property type="term" value="F:nucleotide binding"/>
    <property type="evidence" value="ECO:0007669"/>
    <property type="project" value="UniProtKB-KW"/>
</dbReference>
<feature type="region of interest" description="Disordered" evidence="3">
    <location>
        <begin position="1"/>
        <end position="27"/>
    </location>
</feature>
<keyword evidence="2" id="KW-0479">Metal-binding</keyword>
<reference evidence="5" key="2">
    <citation type="submission" date="2020-11" db="EMBL/GenBank/DDBJ databases">
        <authorList>
            <person name="McCartney M.A."/>
            <person name="Auch B."/>
            <person name="Kono T."/>
            <person name="Mallez S."/>
            <person name="Becker A."/>
            <person name="Gohl D.M."/>
            <person name="Silverstein K.A.T."/>
            <person name="Koren S."/>
            <person name="Bechman K.B."/>
            <person name="Herman A."/>
            <person name="Abrahante J.E."/>
            <person name="Garbe J."/>
        </authorList>
    </citation>
    <scope>NUCLEOTIDE SEQUENCE</scope>
    <source>
        <strain evidence="5">Duluth1</strain>
        <tissue evidence="5">Whole animal</tissue>
    </source>
</reference>
<keyword evidence="6" id="KW-1185">Reference proteome</keyword>
<dbReference type="InterPro" id="IPR039039">
    <property type="entry name" value="RAI1-like_fam"/>
</dbReference>
<dbReference type="Pfam" id="PF08652">
    <property type="entry name" value="RAI1"/>
    <property type="match status" value="1"/>
</dbReference>
<dbReference type="GO" id="GO:0110155">
    <property type="term" value="P:NAD-cap decapping"/>
    <property type="evidence" value="ECO:0007669"/>
    <property type="project" value="TreeGrafter"/>
</dbReference>
<gene>
    <name evidence="5" type="ORF">DPMN_081656</name>
</gene>
<dbReference type="GO" id="GO:0003723">
    <property type="term" value="F:RNA binding"/>
    <property type="evidence" value="ECO:0007669"/>
    <property type="project" value="UniProtKB-KW"/>
</dbReference>
<dbReference type="GO" id="GO:0046872">
    <property type="term" value="F:metal ion binding"/>
    <property type="evidence" value="ECO:0007669"/>
    <property type="project" value="UniProtKB-KW"/>
</dbReference>
<evidence type="ECO:0000256" key="3">
    <source>
        <dbReference type="SAM" id="MobiDB-lite"/>
    </source>
</evidence>
<comment type="cofactor">
    <cofactor evidence="2">
        <name>a divalent metal cation</name>
        <dbReference type="ChEBI" id="CHEBI:60240"/>
    </cofactor>
</comment>
<evidence type="ECO:0000313" key="6">
    <source>
        <dbReference type="Proteomes" id="UP000828390"/>
    </source>
</evidence>
<comment type="similarity">
    <text evidence="1 2">Belongs to the DXO/Dom3Z family.</text>
</comment>
<evidence type="ECO:0000313" key="5">
    <source>
        <dbReference type="EMBL" id="KAH3694216.1"/>
    </source>
</evidence>
<dbReference type="EC" id="3.6.1.-" evidence="2"/>
<dbReference type="EMBL" id="JAIWYP010000016">
    <property type="protein sequence ID" value="KAH3694216.1"/>
    <property type="molecule type" value="Genomic_DNA"/>
</dbReference>